<dbReference type="OMA" id="ICPSCYQ"/>
<evidence type="ECO:0000313" key="8">
    <source>
        <dbReference type="EMBL" id="EGF78013.1"/>
    </source>
</evidence>
<dbReference type="SUPFAM" id="SSF57829">
    <property type="entry name" value="Zn-binding ribosomal proteins"/>
    <property type="match status" value="1"/>
</dbReference>
<name>F4P9W5_BATDJ</name>
<dbReference type="PANTHER" id="PTHR21026:SF2">
    <property type="entry name" value="LARGE RIBOSOMAL SUBUNIT PROTEIN BL32M"/>
    <property type="match status" value="1"/>
</dbReference>
<dbReference type="GO" id="GO:0006412">
    <property type="term" value="P:translation"/>
    <property type="evidence" value="ECO:0007669"/>
    <property type="project" value="InterPro"/>
</dbReference>
<evidence type="ECO:0000256" key="7">
    <source>
        <dbReference type="ARBA" id="ARBA00039935"/>
    </source>
</evidence>
<dbReference type="FunCoup" id="F4P9W5">
    <property type="interactions" value="107"/>
</dbReference>
<organism evidence="8 9">
    <name type="scientific">Batrachochytrium dendrobatidis (strain JAM81 / FGSC 10211)</name>
    <name type="common">Frog chytrid fungus</name>
    <dbReference type="NCBI Taxonomy" id="684364"/>
    <lineage>
        <taxon>Eukaryota</taxon>
        <taxon>Fungi</taxon>
        <taxon>Fungi incertae sedis</taxon>
        <taxon>Chytridiomycota</taxon>
        <taxon>Chytridiomycota incertae sedis</taxon>
        <taxon>Chytridiomycetes</taxon>
        <taxon>Rhizophydiales</taxon>
        <taxon>Rhizophydiales incertae sedis</taxon>
        <taxon>Batrachochytrium</taxon>
    </lineage>
</organism>
<dbReference type="HOGENOM" id="CLU_129084_0_3_1"/>
<dbReference type="InParanoid" id="F4P9W5"/>
<dbReference type="STRING" id="684364.F4P9W5"/>
<dbReference type="Proteomes" id="UP000007241">
    <property type="component" value="Unassembled WGS sequence"/>
</dbReference>
<keyword evidence="9" id="KW-1185">Reference proteome</keyword>
<dbReference type="GeneID" id="18244175"/>
<evidence type="ECO:0000256" key="1">
    <source>
        <dbReference type="ARBA" id="ARBA00004173"/>
    </source>
</evidence>
<dbReference type="NCBIfam" id="TIGR01031">
    <property type="entry name" value="rpmF_bact"/>
    <property type="match status" value="1"/>
</dbReference>
<dbReference type="OrthoDB" id="2014905at2759"/>
<evidence type="ECO:0000256" key="6">
    <source>
        <dbReference type="ARBA" id="ARBA00023274"/>
    </source>
</evidence>
<dbReference type="GO" id="GO:0005762">
    <property type="term" value="C:mitochondrial large ribosomal subunit"/>
    <property type="evidence" value="ECO:0000318"/>
    <property type="project" value="GO_Central"/>
</dbReference>
<proteinExistence type="inferred from homology"/>
<dbReference type="EMBL" id="GL882890">
    <property type="protein sequence ID" value="EGF78013.1"/>
    <property type="molecule type" value="Genomic_DNA"/>
</dbReference>
<comment type="similarity">
    <text evidence="2">Belongs to the bacterial ribosomal protein bL32 family.</text>
</comment>
<evidence type="ECO:0000256" key="4">
    <source>
        <dbReference type="ARBA" id="ARBA00022980"/>
    </source>
</evidence>
<evidence type="ECO:0000256" key="5">
    <source>
        <dbReference type="ARBA" id="ARBA00023128"/>
    </source>
</evidence>
<keyword evidence="4" id="KW-0689">Ribosomal protein</keyword>
<evidence type="ECO:0000256" key="3">
    <source>
        <dbReference type="ARBA" id="ARBA00022946"/>
    </source>
</evidence>
<dbReference type="RefSeq" id="XP_006681547.1">
    <property type="nucleotide sequence ID" value="XM_006681484.1"/>
</dbReference>
<keyword evidence="5" id="KW-0496">Mitochondrion</keyword>
<dbReference type="InterPro" id="IPR051991">
    <property type="entry name" value="Mitoribosomal_protein_bL32"/>
</dbReference>
<sequence>MAGVLLSSFTIQSVLSPLVQRLLPQALLGWDFLGGFLLATPKKRTTHRTKRIKLAPKWLKPMKNIQQCPICGADKLIHHICPKCLKTLKQAQ</sequence>
<keyword evidence="3" id="KW-0809">Transit peptide</keyword>
<evidence type="ECO:0000256" key="2">
    <source>
        <dbReference type="ARBA" id="ARBA00008560"/>
    </source>
</evidence>
<protein>
    <recommendedName>
        <fullName evidence="7">Large ribosomal subunit protein bL32m</fullName>
    </recommendedName>
</protein>
<dbReference type="AlphaFoldDB" id="F4P9W5"/>
<gene>
    <name evidence="8" type="ORF">BATDEDRAFT_91204</name>
</gene>
<dbReference type="InterPro" id="IPR011332">
    <property type="entry name" value="Ribosomal_zn-bd"/>
</dbReference>
<reference evidence="8 9" key="1">
    <citation type="submission" date="2009-12" db="EMBL/GenBank/DDBJ databases">
        <title>The draft genome of Batrachochytrium dendrobatidis.</title>
        <authorList>
            <consortium name="US DOE Joint Genome Institute (JGI-PGF)"/>
            <person name="Kuo A."/>
            <person name="Salamov A."/>
            <person name="Schmutz J."/>
            <person name="Lucas S."/>
            <person name="Pitluck S."/>
            <person name="Rosenblum E."/>
            <person name="Stajich J."/>
            <person name="Eisen M."/>
            <person name="Grigoriev I.V."/>
        </authorList>
    </citation>
    <scope>NUCLEOTIDE SEQUENCE [LARGE SCALE GENOMIC DNA]</scope>
    <source>
        <strain evidence="9">JAM81 / FGSC 10211</strain>
    </source>
</reference>
<dbReference type="PANTHER" id="PTHR21026">
    <property type="entry name" value="39S RIBOSOMAL PROTEIN L32, MITOCHONDRIAL"/>
    <property type="match status" value="1"/>
</dbReference>
<evidence type="ECO:0000313" key="9">
    <source>
        <dbReference type="Proteomes" id="UP000007241"/>
    </source>
</evidence>
<dbReference type="Pfam" id="PF01783">
    <property type="entry name" value="Ribosomal_L32p"/>
    <property type="match status" value="1"/>
</dbReference>
<dbReference type="InterPro" id="IPR002677">
    <property type="entry name" value="Ribosomal_bL32"/>
</dbReference>
<comment type="subcellular location">
    <subcellularLocation>
        <location evidence="1">Mitochondrion</location>
    </subcellularLocation>
</comment>
<accession>F4P9W5</accession>
<keyword evidence="6" id="KW-0687">Ribonucleoprotein</keyword>
<dbReference type="GO" id="GO:0003735">
    <property type="term" value="F:structural constituent of ribosome"/>
    <property type="evidence" value="ECO:0000318"/>
    <property type="project" value="GO_Central"/>
</dbReference>